<accession>A0A2P8DBM2</accession>
<organism evidence="10 11">
    <name type="scientific">Taibaiella chishuiensis</name>
    <dbReference type="NCBI Taxonomy" id="1434707"/>
    <lineage>
        <taxon>Bacteria</taxon>
        <taxon>Pseudomonadati</taxon>
        <taxon>Bacteroidota</taxon>
        <taxon>Chitinophagia</taxon>
        <taxon>Chitinophagales</taxon>
        <taxon>Chitinophagaceae</taxon>
        <taxon>Taibaiella</taxon>
    </lineage>
</organism>
<feature type="transmembrane region" description="Helical" evidence="7">
    <location>
        <begin position="103"/>
        <end position="134"/>
    </location>
</feature>
<dbReference type="Pfam" id="PF00924">
    <property type="entry name" value="MS_channel_2nd"/>
    <property type="match status" value="1"/>
</dbReference>
<evidence type="ECO:0000313" key="11">
    <source>
        <dbReference type="Proteomes" id="UP000240572"/>
    </source>
</evidence>
<dbReference type="InterPro" id="IPR010920">
    <property type="entry name" value="LSM_dom_sf"/>
</dbReference>
<dbReference type="Proteomes" id="UP000240572">
    <property type="component" value="Unassembled WGS sequence"/>
</dbReference>
<dbReference type="Pfam" id="PF21082">
    <property type="entry name" value="MS_channel_3rd"/>
    <property type="match status" value="1"/>
</dbReference>
<name>A0A2P8DBM2_9BACT</name>
<dbReference type="Gene3D" id="3.30.70.100">
    <property type="match status" value="1"/>
</dbReference>
<comment type="subcellular location">
    <subcellularLocation>
        <location evidence="1">Cell membrane</location>
        <topology evidence="1">Multi-pass membrane protein</topology>
    </subcellularLocation>
</comment>
<dbReference type="InterPro" id="IPR045275">
    <property type="entry name" value="MscS_archaea/bacteria_type"/>
</dbReference>
<evidence type="ECO:0000259" key="8">
    <source>
        <dbReference type="Pfam" id="PF00924"/>
    </source>
</evidence>
<dbReference type="GO" id="GO:0005886">
    <property type="term" value="C:plasma membrane"/>
    <property type="evidence" value="ECO:0007669"/>
    <property type="project" value="UniProtKB-SubCell"/>
</dbReference>
<evidence type="ECO:0000259" key="9">
    <source>
        <dbReference type="Pfam" id="PF21082"/>
    </source>
</evidence>
<dbReference type="AlphaFoldDB" id="A0A2P8DBM2"/>
<feature type="domain" description="Mechanosensitive ion channel MscS C-terminal" evidence="9">
    <location>
        <begin position="193"/>
        <end position="273"/>
    </location>
</feature>
<dbReference type="InterPro" id="IPR011066">
    <property type="entry name" value="MscS_channel_C_sf"/>
</dbReference>
<evidence type="ECO:0000313" key="10">
    <source>
        <dbReference type="EMBL" id="PSK94616.1"/>
    </source>
</evidence>
<comment type="similarity">
    <text evidence="2">Belongs to the MscS (TC 1.A.23) family.</text>
</comment>
<keyword evidence="3" id="KW-1003">Cell membrane</keyword>
<proteinExistence type="inferred from homology"/>
<evidence type="ECO:0000256" key="4">
    <source>
        <dbReference type="ARBA" id="ARBA00022692"/>
    </source>
</evidence>
<reference evidence="10 11" key="1">
    <citation type="submission" date="2018-03" db="EMBL/GenBank/DDBJ databases">
        <title>Genomic Encyclopedia of Type Strains, Phase III (KMG-III): the genomes of soil and plant-associated and newly described type strains.</title>
        <authorList>
            <person name="Whitman W."/>
        </authorList>
    </citation>
    <scope>NUCLEOTIDE SEQUENCE [LARGE SCALE GENOMIC DNA]</scope>
    <source>
        <strain evidence="10 11">CGMCC 1.12700</strain>
    </source>
</reference>
<dbReference type="Gene3D" id="2.30.30.60">
    <property type="match status" value="1"/>
</dbReference>
<dbReference type="Gene3D" id="1.10.287.1260">
    <property type="match status" value="1"/>
</dbReference>
<dbReference type="InterPro" id="IPR049278">
    <property type="entry name" value="MS_channel_C"/>
</dbReference>
<evidence type="ECO:0000256" key="2">
    <source>
        <dbReference type="ARBA" id="ARBA00008017"/>
    </source>
</evidence>
<comment type="caution">
    <text evidence="10">The sequence shown here is derived from an EMBL/GenBank/DDBJ whole genome shotgun (WGS) entry which is preliminary data.</text>
</comment>
<dbReference type="SUPFAM" id="SSF82861">
    <property type="entry name" value="Mechanosensitive channel protein MscS (YggB), transmembrane region"/>
    <property type="match status" value="1"/>
</dbReference>
<feature type="transmembrane region" description="Helical" evidence="7">
    <location>
        <begin position="31"/>
        <end position="53"/>
    </location>
</feature>
<keyword evidence="6 7" id="KW-0472">Membrane</keyword>
<dbReference type="InterPro" id="IPR023408">
    <property type="entry name" value="MscS_beta-dom_sf"/>
</dbReference>
<sequence>MVFLQINETLQAGTTALNTGGVWLDKMKAMAIAYAPKLVGAILVYLIGSWLIGKINALFRRVLTGRNFDASLQKFLLSLVRVMLTLLLFLAIAGMIGVDITGFAALLAGAGLAIGAALNGSLGNLAGGVMIMVFKPFKVNDMIEAQGMVGIVQEIGIFNTVVLSPENKTIILPNGALSTGVITNYTTHGNLRVDLSIAVALDVDIDKARRVAIGAMRAHPKVLQTPAPEVSVLKVADGMTTLAIRPYTLQADYWDVYFGVQELVKKAFDAHSIAGPIPTRVLINKV</sequence>
<dbReference type="InterPro" id="IPR008910">
    <property type="entry name" value="MSC_TM_helix"/>
</dbReference>
<evidence type="ECO:0000256" key="1">
    <source>
        <dbReference type="ARBA" id="ARBA00004651"/>
    </source>
</evidence>
<dbReference type="SUPFAM" id="SSF82689">
    <property type="entry name" value="Mechanosensitive channel protein MscS (YggB), C-terminal domain"/>
    <property type="match status" value="1"/>
</dbReference>
<evidence type="ECO:0000256" key="3">
    <source>
        <dbReference type="ARBA" id="ARBA00022475"/>
    </source>
</evidence>
<evidence type="ECO:0000256" key="6">
    <source>
        <dbReference type="ARBA" id="ARBA00023136"/>
    </source>
</evidence>
<dbReference type="SUPFAM" id="SSF50182">
    <property type="entry name" value="Sm-like ribonucleoproteins"/>
    <property type="match status" value="1"/>
</dbReference>
<feature type="transmembrane region" description="Helical" evidence="7">
    <location>
        <begin position="74"/>
        <end position="97"/>
    </location>
</feature>
<evidence type="ECO:0000256" key="5">
    <source>
        <dbReference type="ARBA" id="ARBA00022989"/>
    </source>
</evidence>
<evidence type="ECO:0000256" key="7">
    <source>
        <dbReference type="SAM" id="Phobius"/>
    </source>
</evidence>
<dbReference type="PANTHER" id="PTHR30221">
    <property type="entry name" value="SMALL-CONDUCTANCE MECHANOSENSITIVE CHANNEL"/>
    <property type="match status" value="1"/>
</dbReference>
<dbReference type="GO" id="GO:0008381">
    <property type="term" value="F:mechanosensitive monoatomic ion channel activity"/>
    <property type="evidence" value="ECO:0007669"/>
    <property type="project" value="InterPro"/>
</dbReference>
<feature type="domain" description="Mechanosensitive ion channel MscS" evidence="8">
    <location>
        <begin position="121"/>
        <end position="186"/>
    </location>
</feature>
<dbReference type="InterPro" id="IPR011014">
    <property type="entry name" value="MscS_channel_TM-2"/>
</dbReference>
<keyword evidence="5 7" id="KW-1133">Transmembrane helix</keyword>
<dbReference type="Pfam" id="PF05552">
    <property type="entry name" value="MS_channel_1st_1"/>
    <property type="match status" value="1"/>
</dbReference>
<dbReference type="InterPro" id="IPR006685">
    <property type="entry name" value="MscS_channel_2nd"/>
</dbReference>
<dbReference type="RefSeq" id="WP_219905902.1">
    <property type="nucleotide sequence ID" value="NZ_PYGD01000001.1"/>
</dbReference>
<keyword evidence="11" id="KW-1185">Reference proteome</keyword>
<protein>
    <submittedName>
        <fullName evidence="10">Small conductance mechanosensitive channel</fullName>
    </submittedName>
</protein>
<keyword evidence="4 7" id="KW-0812">Transmembrane</keyword>
<dbReference type="PANTHER" id="PTHR30221:SF1">
    <property type="entry name" value="SMALL-CONDUCTANCE MECHANOSENSITIVE CHANNEL"/>
    <property type="match status" value="1"/>
</dbReference>
<dbReference type="EMBL" id="PYGD01000001">
    <property type="protein sequence ID" value="PSK94616.1"/>
    <property type="molecule type" value="Genomic_DNA"/>
</dbReference>
<gene>
    <name evidence="10" type="ORF">B0I18_101775</name>
</gene>